<dbReference type="EMBL" id="BMDO01000006">
    <property type="protein sequence ID" value="GGI51104.1"/>
    <property type="molecule type" value="Genomic_DNA"/>
</dbReference>
<dbReference type="InterPro" id="IPR032508">
    <property type="entry name" value="FecR_C"/>
</dbReference>
<feature type="transmembrane region" description="Helical" evidence="1">
    <location>
        <begin position="70"/>
        <end position="89"/>
    </location>
</feature>
<dbReference type="InterPro" id="IPR006860">
    <property type="entry name" value="FecR"/>
</dbReference>
<reference evidence="4" key="2">
    <citation type="submission" date="2020-09" db="EMBL/GenBank/DDBJ databases">
        <authorList>
            <person name="Sun Q."/>
            <person name="Sedlacek I."/>
        </authorList>
    </citation>
    <scope>NUCLEOTIDE SEQUENCE</scope>
    <source>
        <strain evidence="4">CCM 8711</strain>
    </source>
</reference>
<dbReference type="AlphaFoldDB" id="A0A917JCB0"/>
<dbReference type="PANTHER" id="PTHR30273">
    <property type="entry name" value="PERIPLASMIC SIGNAL SENSOR AND SIGMA FACTOR ACTIVATOR FECR-RELATED"/>
    <property type="match status" value="1"/>
</dbReference>
<dbReference type="PIRSF" id="PIRSF018266">
    <property type="entry name" value="FecR"/>
    <property type="match status" value="1"/>
</dbReference>
<sequence length="377" mass="41586">MTDQQITELIKKYNAGYASDNEKALIEAWYLQFEQKDIPQLSDDQRQSDLDNIWKNLPVNRAKIKRIGTWYRVAAAAMLLAFLSVGIYLSKYQEIKQGNVINEISRIAKPGGNKAVLILSNGQQIVLTDAENGQVAKQGNATISKTADGKVVYNFRQAADPGVQEQNTIATPAGGTYELTLSDGTKVTLDSHSSLRYPVAFNGADRKVELTGQAYFEVAHNKTKPFKVTSIGQTVEVLGTHFNINAYTNEGTITTTLLEGSVKVSNADKTAMLKPGQRSMLSRISGTAPISVNDADVETTIAWKNGLFRFKRADLQTVMRQFARWYDVEVDYEGEVPDVAITGKVQRASNASQVLTILNKLGIKFRAEGKKITVLQK</sequence>
<evidence type="ECO:0000313" key="5">
    <source>
        <dbReference type="Proteomes" id="UP000662074"/>
    </source>
</evidence>
<keyword evidence="1" id="KW-0812">Transmembrane</keyword>
<comment type="caution">
    <text evidence="4">The sequence shown here is derived from an EMBL/GenBank/DDBJ whole genome shotgun (WGS) entry which is preliminary data.</text>
</comment>
<evidence type="ECO:0000259" key="3">
    <source>
        <dbReference type="Pfam" id="PF16344"/>
    </source>
</evidence>
<dbReference type="Proteomes" id="UP000662074">
    <property type="component" value="Unassembled WGS sequence"/>
</dbReference>
<keyword evidence="1" id="KW-0472">Membrane</keyword>
<evidence type="ECO:0000256" key="1">
    <source>
        <dbReference type="SAM" id="Phobius"/>
    </source>
</evidence>
<keyword evidence="5" id="KW-1185">Reference proteome</keyword>
<evidence type="ECO:0000313" key="4">
    <source>
        <dbReference type="EMBL" id="GGI51104.1"/>
    </source>
</evidence>
<protein>
    <submittedName>
        <fullName evidence="4">Iron dicitrate transporter FecR</fullName>
    </submittedName>
</protein>
<dbReference type="Gene3D" id="3.55.50.30">
    <property type="match status" value="1"/>
</dbReference>
<keyword evidence="1" id="KW-1133">Transmembrane helix</keyword>
<name>A0A917JCB0_9SPHI</name>
<dbReference type="InterPro" id="IPR012373">
    <property type="entry name" value="Ferrdict_sens_TM"/>
</dbReference>
<evidence type="ECO:0000259" key="2">
    <source>
        <dbReference type="Pfam" id="PF04773"/>
    </source>
</evidence>
<dbReference type="PANTHER" id="PTHR30273:SF2">
    <property type="entry name" value="PROTEIN FECR"/>
    <property type="match status" value="1"/>
</dbReference>
<dbReference type="Pfam" id="PF16344">
    <property type="entry name" value="FecR_C"/>
    <property type="match status" value="1"/>
</dbReference>
<gene>
    <name evidence="4" type="ORF">GCM10011425_23160</name>
</gene>
<accession>A0A917JCB0</accession>
<feature type="domain" description="FecR protein" evidence="2">
    <location>
        <begin position="168"/>
        <end position="263"/>
    </location>
</feature>
<proteinExistence type="predicted"/>
<reference evidence="4" key="1">
    <citation type="journal article" date="2014" name="Int. J. Syst. Evol. Microbiol.">
        <title>Complete genome sequence of Corynebacterium casei LMG S-19264T (=DSM 44701T), isolated from a smear-ripened cheese.</title>
        <authorList>
            <consortium name="US DOE Joint Genome Institute (JGI-PGF)"/>
            <person name="Walter F."/>
            <person name="Albersmeier A."/>
            <person name="Kalinowski J."/>
            <person name="Ruckert C."/>
        </authorList>
    </citation>
    <scope>NUCLEOTIDE SEQUENCE</scope>
    <source>
        <strain evidence="4">CCM 8711</strain>
    </source>
</reference>
<dbReference type="GO" id="GO:0016989">
    <property type="term" value="F:sigma factor antagonist activity"/>
    <property type="evidence" value="ECO:0007669"/>
    <property type="project" value="TreeGrafter"/>
</dbReference>
<dbReference type="Gene3D" id="2.60.120.1440">
    <property type="match status" value="1"/>
</dbReference>
<dbReference type="Pfam" id="PF04773">
    <property type="entry name" value="FecR"/>
    <property type="match status" value="1"/>
</dbReference>
<dbReference type="RefSeq" id="WP_188416871.1">
    <property type="nucleotide sequence ID" value="NZ_BMDO01000006.1"/>
</dbReference>
<feature type="domain" description="Protein FecR C-terminal" evidence="3">
    <location>
        <begin position="308"/>
        <end position="374"/>
    </location>
</feature>
<organism evidence="4 5">
    <name type="scientific">Mucilaginibacter galii</name>
    <dbReference type="NCBI Taxonomy" id="2005073"/>
    <lineage>
        <taxon>Bacteria</taxon>
        <taxon>Pseudomonadati</taxon>
        <taxon>Bacteroidota</taxon>
        <taxon>Sphingobacteriia</taxon>
        <taxon>Sphingobacteriales</taxon>
        <taxon>Sphingobacteriaceae</taxon>
        <taxon>Mucilaginibacter</taxon>
    </lineage>
</organism>